<sequence length="581" mass="67307">MALDGLYLRSLANEIKNTLISSRIDKITQPEKDEIVLSFKINRKPVRLLLNANASYPRINFIDYSKESPLKAPVFCMVLRKYLNTAVLKDVTQLNNDRILLLDFESSDELGFNSIYTLIIEIMGRHSNITLIRKRDGLIMDSIKHITPDINSYRVLYPGIEYVYPPESNKLDIFNTTFESFQEKILSLYEDEELNEKFFTRVLDGVSNPIAKEISFRLNKRNIPLSKNNLKEIYEFLIEFFAKSKDNNYDLYSYSINDELKDFHCIKLEHILDDGGQCEEYSSPSSLLESFYHAKDKINRLQSKSHDMQKLVINNIDRVEKKLNILKKTLIECEEKQKYNLYGELITANIYNIKKGDKEVEALNYYSEEEEYIKIPLDVNKTPSENAQKYFKKYNKLKAAEENAYIQIELAEEEDEYLQSVLSNIENADNYKDLEDIKNELVETGYIAFKKSMKSKKTKPSKPLHFISSDGIDIYVGKNNLENDYLTLKFAHNNDIWLHIKNIPGSHVIIKNLGEVPDSTLLEAATLAAFYSKGKNSTKVPIDYTEIRNVKKMAKGKPGMVTYSTNKTIYVDPIKLDLKQV</sequence>
<gene>
    <name evidence="5" type="primary">rqcH</name>
    <name evidence="7" type="ORF">IO99_01520</name>
</gene>
<evidence type="ECO:0000256" key="3">
    <source>
        <dbReference type="ARBA" id="ARBA00022884"/>
    </source>
</evidence>
<keyword evidence="2 5" id="KW-0699">rRNA-binding</keyword>
<comment type="function">
    <text evidence="5">Key component of the ribosome quality control system (RQC), a ribosome-associated complex that mediates the extraction of incompletely synthesized nascent chains from stalled ribosomes and their subsequent degradation. RqcH recruits Ala-charged tRNA, and with RqcP directs the elongation of stalled nascent chains on 50S ribosomal subunits, leading to non-templated C-terminal alanine extensions (Ala tail). The Ala tail promotes nascent chain degradation. May add between 1 and at least 8 Ala residues. Binds to stalled 50S ribosomal subunits.</text>
</comment>
<dbReference type="GO" id="GO:0000049">
    <property type="term" value="F:tRNA binding"/>
    <property type="evidence" value="ECO:0007669"/>
    <property type="project" value="UniProtKB-UniRule"/>
</dbReference>
<dbReference type="Pfam" id="PF05670">
    <property type="entry name" value="NFACT-R_1"/>
    <property type="match status" value="1"/>
</dbReference>
<evidence type="ECO:0000313" key="8">
    <source>
        <dbReference type="Proteomes" id="UP000028542"/>
    </source>
</evidence>
<proteinExistence type="inferred from homology"/>
<dbReference type="RefSeq" id="WP_035129315.1">
    <property type="nucleotide sequence ID" value="NZ_JPMD01000001.1"/>
</dbReference>
<accession>A0A084JIT3</accession>
<dbReference type="InterPro" id="IPR051608">
    <property type="entry name" value="RQC_Subunit_NEMF"/>
</dbReference>
<keyword evidence="1 5" id="KW-0820">tRNA-binding</keyword>
<dbReference type="Pfam" id="PF05833">
    <property type="entry name" value="NFACT_N"/>
    <property type="match status" value="1"/>
</dbReference>
<dbReference type="HAMAP" id="MF_00844_B">
    <property type="entry name" value="RqcH_B"/>
    <property type="match status" value="1"/>
</dbReference>
<comment type="caution">
    <text evidence="7">The sequence shown here is derived from an EMBL/GenBank/DDBJ whole genome shotgun (WGS) entry which is preliminary data.</text>
</comment>
<evidence type="ECO:0000313" key="7">
    <source>
        <dbReference type="EMBL" id="KEZ88867.1"/>
    </source>
</evidence>
<dbReference type="GO" id="GO:0072344">
    <property type="term" value="P:rescue of stalled ribosome"/>
    <property type="evidence" value="ECO:0007669"/>
    <property type="project" value="UniProtKB-UniRule"/>
</dbReference>
<keyword evidence="3 5" id="KW-0694">RNA-binding</keyword>
<evidence type="ECO:0000259" key="6">
    <source>
        <dbReference type="Pfam" id="PF05670"/>
    </source>
</evidence>
<dbReference type="GO" id="GO:1990112">
    <property type="term" value="C:RQC complex"/>
    <property type="evidence" value="ECO:0007669"/>
    <property type="project" value="TreeGrafter"/>
</dbReference>
<dbReference type="PANTHER" id="PTHR15239:SF6">
    <property type="entry name" value="RIBOSOME QUALITY CONTROL COMPLEX SUBUNIT NEMF"/>
    <property type="match status" value="1"/>
</dbReference>
<evidence type="ECO:0000256" key="2">
    <source>
        <dbReference type="ARBA" id="ARBA00022730"/>
    </source>
</evidence>
<keyword evidence="8" id="KW-1185">Reference proteome</keyword>
<evidence type="ECO:0000256" key="1">
    <source>
        <dbReference type="ARBA" id="ARBA00022555"/>
    </source>
</evidence>
<keyword evidence="4 5" id="KW-0648">Protein biosynthesis</keyword>
<organism evidence="7 8">
    <name type="scientific">Clostridium sulfidigenes</name>
    <dbReference type="NCBI Taxonomy" id="318464"/>
    <lineage>
        <taxon>Bacteria</taxon>
        <taxon>Bacillati</taxon>
        <taxon>Bacillota</taxon>
        <taxon>Clostridia</taxon>
        <taxon>Eubacteriales</taxon>
        <taxon>Clostridiaceae</taxon>
        <taxon>Clostridium</taxon>
    </lineage>
</organism>
<name>A0A084JIT3_9CLOT</name>
<protein>
    <recommendedName>
        <fullName evidence="5">Rqc2 homolog RqcH</fullName>
        <shortName evidence="5">RqcH</shortName>
    </recommendedName>
</protein>
<reference evidence="7 8" key="1">
    <citation type="submission" date="2014-07" db="EMBL/GenBank/DDBJ databases">
        <title>Draft genome of Clostridium sulfidigenes 113A isolated from sediments associated with methane hydrate from Krishna Godavari basin.</title>
        <authorList>
            <person name="Honkalas V.S."/>
            <person name="Dabir A.P."/>
            <person name="Arora P."/>
            <person name="Dhakephalkar P.K."/>
        </authorList>
    </citation>
    <scope>NUCLEOTIDE SEQUENCE [LARGE SCALE GENOMIC DNA]</scope>
    <source>
        <strain evidence="7 8">113A</strain>
    </source>
</reference>
<dbReference type="STRING" id="318464.IO99_01520"/>
<dbReference type="PANTHER" id="PTHR15239">
    <property type="entry name" value="NUCLEAR EXPORT MEDIATOR FACTOR NEMF"/>
    <property type="match status" value="1"/>
</dbReference>
<dbReference type="GO" id="GO:0043023">
    <property type="term" value="F:ribosomal large subunit binding"/>
    <property type="evidence" value="ECO:0007669"/>
    <property type="project" value="UniProtKB-UniRule"/>
</dbReference>
<dbReference type="FunFam" id="2.30.310.10:FF:000004">
    <property type="entry name" value="Fibronectin-binding protein A"/>
    <property type="match status" value="1"/>
</dbReference>
<dbReference type="EMBL" id="JPMD01000001">
    <property type="protein sequence ID" value="KEZ88867.1"/>
    <property type="molecule type" value="Genomic_DNA"/>
</dbReference>
<dbReference type="Gene3D" id="2.30.310.10">
    <property type="entry name" value="ibrinogen binding protein from staphylococcus aureus domain"/>
    <property type="match status" value="1"/>
</dbReference>
<dbReference type="Proteomes" id="UP000028542">
    <property type="component" value="Unassembled WGS sequence"/>
</dbReference>
<dbReference type="InterPro" id="IPR043682">
    <property type="entry name" value="RqcH_bacterial"/>
</dbReference>
<feature type="domain" description="NFACT RNA-binding" evidence="6">
    <location>
        <begin position="462"/>
        <end position="556"/>
    </location>
</feature>
<dbReference type="AlphaFoldDB" id="A0A084JIT3"/>
<dbReference type="eggNOG" id="COG1293">
    <property type="taxonomic scope" value="Bacteria"/>
</dbReference>
<evidence type="ECO:0000256" key="5">
    <source>
        <dbReference type="HAMAP-Rule" id="MF_00844"/>
    </source>
</evidence>
<dbReference type="GO" id="GO:0019843">
    <property type="term" value="F:rRNA binding"/>
    <property type="evidence" value="ECO:0007669"/>
    <property type="project" value="UniProtKB-UniRule"/>
</dbReference>
<comment type="subunit">
    <text evidence="5">Associates with stalled 50S ribosomal subunits. Binds to RqcP.</text>
</comment>
<dbReference type="InterPro" id="IPR008532">
    <property type="entry name" value="NFACT_RNA-bd"/>
</dbReference>
<evidence type="ECO:0000256" key="4">
    <source>
        <dbReference type="ARBA" id="ARBA00022917"/>
    </source>
</evidence>
<comment type="similarity">
    <text evidence="5">Belongs to the NEMF family.</text>
</comment>